<proteinExistence type="predicted"/>
<evidence type="ECO:0000313" key="2">
    <source>
        <dbReference type="EMBL" id="CAL4886433.1"/>
    </source>
</evidence>
<evidence type="ECO:0000256" key="1">
    <source>
        <dbReference type="SAM" id="MobiDB-lite"/>
    </source>
</evidence>
<feature type="compositionally biased region" description="Polar residues" evidence="1">
    <location>
        <begin position="1566"/>
        <end position="1575"/>
    </location>
</feature>
<evidence type="ECO:0008006" key="4">
    <source>
        <dbReference type="Google" id="ProtNLM"/>
    </source>
</evidence>
<evidence type="ECO:0000313" key="3">
    <source>
        <dbReference type="Proteomes" id="UP001497457"/>
    </source>
</evidence>
<dbReference type="InterPro" id="IPR038824">
    <property type="entry name" value="SHOC1-like"/>
</dbReference>
<organism evidence="2 3">
    <name type="scientific">Urochloa decumbens</name>
    <dbReference type="NCBI Taxonomy" id="240449"/>
    <lineage>
        <taxon>Eukaryota</taxon>
        <taxon>Viridiplantae</taxon>
        <taxon>Streptophyta</taxon>
        <taxon>Embryophyta</taxon>
        <taxon>Tracheophyta</taxon>
        <taxon>Spermatophyta</taxon>
        <taxon>Magnoliopsida</taxon>
        <taxon>Liliopsida</taxon>
        <taxon>Poales</taxon>
        <taxon>Poaceae</taxon>
        <taxon>PACMAD clade</taxon>
        <taxon>Panicoideae</taxon>
        <taxon>Panicodae</taxon>
        <taxon>Paniceae</taxon>
        <taxon>Melinidinae</taxon>
        <taxon>Urochloa</taxon>
    </lineage>
</organism>
<dbReference type="EMBL" id="OZ075111">
    <property type="protein sequence ID" value="CAL4886433.1"/>
    <property type="molecule type" value="Genomic_DNA"/>
</dbReference>
<dbReference type="PANTHER" id="PTHR35764:SF1">
    <property type="entry name" value="PROTEIN SHORTAGE IN CHIASMATA 1"/>
    <property type="match status" value="1"/>
</dbReference>
<feature type="region of interest" description="Disordered" evidence="1">
    <location>
        <begin position="543"/>
        <end position="581"/>
    </location>
</feature>
<accession>A0ABC8V9H2</accession>
<feature type="compositionally biased region" description="Polar residues" evidence="1">
    <location>
        <begin position="1607"/>
        <end position="1652"/>
    </location>
</feature>
<feature type="region of interest" description="Disordered" evidence="1">
    <location>
        <begin position="1565"/>
        <end position="1671"/>
    </location>
</feature>
<reference evidence="2" key="1">
    <citation type="submission" date="2024-10" db="EMBL/GenBank/DDBJ databases">
        <authorList>
            <person name="Ryan C."/>
        </authorList>
    </citation>
    <scope>NUCLEOTIDE SEQUENCE [LARGE SCALE GENOMIC DNA]</scope>
</reference>
<protein>
    <recommendedName>
        <fullName evidence="4">Shortage in chiasmata 1</fullName>
    </recommendedName>
</protein>
<gene>
    <name evidence="2" type="ORF">URODEC1_LOCUS1135</name>
</gene>
<dbReference type="PANTHER" id="PTHR35764">
    <property type="entry name" value="PROTEIN SHORTAGE IN CHIASMATA 1"/>
    <property type="match status" value="1"/>
</dbReference>
<name>A0ABC8V9H2_9POAL</name>
<keyword evidence="3" id="KW-1185">Reference proteome</keyword>
<dbReference type="Proteomes" id="UP001497457">
    <property type="component" value="Chromosome 1b"/>
</dbReference>
<feature type="compositionally biased region" description="Basic and acidic residues" evidence="1">
    <location>
        <begin position="546"/>
        <end position="576"/>
    </location>
</feature>
<sequence length="1742" mass="194368">MRTRFLAADYFAPSPAAAASSDRALALAYLPFPSLPVPTLPPDPHLPGPIPFPADFLPVPSVDGDDLDSLPVGSALSDLFASVIPQPLPVPDIPAPDEGLDDYLYDRGVYSKGFNSTDPVAFKIPKASEMSHEKGEKEEESGLGASAFKKRQELLEDLRFEVVEVDLLPVLQRKIASFDDEEPDGGVTFSFGVPDVKIHLDFIDIDTETPIPYPAEVAESIYQVEKIPVKHDGDEDCPYARDGYCLEIAGVEHGLIIPQFEVSRNSWELDECPARTVISSIFLSIAENLNGGAQARLPSADSTEFLRSRDMDMLAFVCEDAPRVEYQVDKPITAKDVAEMDLVRINDNILLEKKSALYPLKPDGTCSDLPCSILLEEVEIIDFPSDDALKMLVQSEAEMNTSDEIFKDDFDQARSFYESVVSSELALVDDKFKSLPTPILTDDKTVRSMLPSIEEVLRSLKPLPLSAADGIYLDWHLLSEGPCTRESCSTHASMIEEVKSCSLSTELQISCQQIPALAIDFLEDYQRSGKLQHEDKQNKIYVPEPISHDPSAKLETARYKQESDVTGHSHMEKSSEKASTLFESMSQSSELNYYLNFKSGTNKVRYNGNVPTSDTPPSKQQAVPFSVRPKVDKLIEIHPVSLSDLIRGLIKDIHVNYTSALYESTYFSHSLTDGQGLIISKQKLLELITGECSEGLNNHCKNEDKMEIIVLYALKQVAYYLCFFGVHAAYLYIGNLTASFQNIPERLRNIQCCIGEARLKAEKELFESHPSLSDIETILRSNTQIGQKILIVSDRAFWLPLGQKLTAMKMTCAEVGTYPSATYSDPVIKTNSKTWMLEELWKSDCILLDNKNIPASFPFNEFCMILEYGGPNKSSTLLSLAPKLDGLPPLHFLYVTVDGEDFPVALVEDNHTDKDLKSTLDAVLHTLQKDLQEKMNKMRIFDSLNFIPSNQQQHQQEKLSNHLVADPLIKGHVDGQLHNQGNLDEKNIVDSHNFVPAAERLNTLNQISTVNSQKIVCAFEKSSSTSSVSANVMKYPQDNQSGSDLPLGVKTDCTKVGRLSAPETVIVVNTGNHEKHMLFSRRSSYQQILALEKGGMQVVERDVDLPVDLILSAAVCLLWYDTRTFGFSELTTSEDSSGITNSIEDIATNMLMSLSFCFSGCIMVFEVEKHFLSAVMEASDSLYASAASLDINLQLFFSQTPKSTDQIILNCIRNVVSKAQAPYPDIPESESLAESFLTAFPSIIPLSAHMILSSSSLVDFLGWTHEQRTQAVEKYCLPPQSIYLFSALCKFGELGESRSVMTECSSIDSDLSSALLQSPRKKKKRAMQDFSVAVNDPACPNPHDQLCGDYVEHDKVFSPSKLRKFSHIENTMPELPEVFIVDQSLNMGREGVSYQPRKHDVDAAARNQMIDDDFISELSPNFRRYNERASSMVDTYNFSWQPELGAKQTIRSSFPTSRSSFCRTSSHPTFPSALEINNDPSEWDVSCGTNQTWTGHGNLATSSHRNDLASRYHEPRQETMQGPASSLSFLKQDFGYHGASQGSGWELDYLRQMNENRIALKERSRCNASATMSNSRMRDSSYGIPGAPPIESFRYQRNADTPLRDQNPANAESSRFRRNLNTPFRDQSPSNAESSRFRRNINTPFRDQSPSNGAHRHGKGRGGTKAQSHSVRMDFKARPSINHEKSIVPSIEPSWTPLDKRARQKLSFTTFGKEKQSKLVWRHQTSPGVGCGFRKRHREEGT</sequence>